<feature type="domain" description="Filamentous haemagglutinin FhaB/tRNA nuclease CdiA-like TPS" evidence="1">
    <location>
        <begin position="31"/>
        <end position="144"/>
    </location>
</feature>
<proteinExistence type="predicted"/>
<dbReference type="SMART" id="SM00912">
    <property type="entry name" value="Haemagg_act"/>
    <property type="match status" value="1"/>
</dbReference>
<evidence type="ECO:0000259" key="1">
    <source>
        <dbReference type="SMART" id="SM00912"/>
    </source>
</evidence>
<dbReference type="Gene3D" id="2.160.20.10">
    <property type="entry name" value="Single-stranded right-handed beta-helix, Pectin lyase-like"/>
    <property type="match status" value="2"/>
</dbReference>
<protein>
    <submittedName>
        <fullName evidence="2">Filamentous hemagglutinin</fullName>
    </submittedName>
</protein>
<dbReference type="NCBIfam" id="TIGR01901">
    <property type="entry name" value="adhes_NPXG"/>
    <property type="match status" value="1"/>
</dbReference>
<dbReference type="Pfam" id="PF05860">
    <property type="entry name" value="TPS"/>
    <property type="match status" value="1"/>
</dbReference>
<gene>
    <name evidence="2" type="ORF">WA1_17035</name>
</gene>
<evidence type="ECO:0000313" key="2">
    <source>
        <dbReference type="EMBL" id="KYC41735.1"/>
    </source>
</evidence>
<dbReference type="STRING" id="128403.WA1_17035"/>
<dbReference type="InterPro" id="IPR012334">
    <property type="entry name" value="Pectin_lyas_fold"/>
</dbReference>
<dbReference type="InterPro" id="IPR011050">
    <property type="entry name" value="Pectin_lyase_fold/virulence"/>
</dbReference>
<organism evidence="2 3">
    <name type="scientific">Scytonema hofmannii PCC 7110</name>
    <dbReference type="NCBI Taxonomy" id="128403"/>
    <lineage>
        <taxon>Bacteria</taxon>
        <taxon>Bacillati</taxon>
        <taxon>Cyanobacteriota</taxon>
        <taxon>Cyanophyceae</taxon>
        <taxon>Nostocales</taxon>
        <taxon>Scytonemataceae</taxon>
        <taxon>Scytonema</taxon>
    </lineage>
</organism>
<dbReference type="Proteomes" id="UP000076925">
    <property type="component" value="Unassembled WGS sequence"/>
</dbReference>
<evidence type="ECO:0000313" key="3">
    <source>
        <dbReference type="Proteomes" id="UP000076925"/>
    </source>
</evidence>
<keyword evidence="3" id="KW-1185">Reference proteome</keyword>
<reference evidence="2 3" key="1">
    <citation type="journal article" date="2013" name="Genome Biol. Evol.">
        <title>Genomes of Stigonematalean cyanobacteria (subsection V) and the evolution of oxygenic photosynthesis from prokaryotes to plastids.</title>
        <authorList>
            <person name="Dagan T."/>
            <person name="Roettger M."/>
            <person name="Stucken K."/>
            <person name="Landan G."/>
            <person name="Koch R."/>
            <person name="Major P."/>
            <person name="Gould S.B."/>
            <person name="Goremykin V.V."/>
            <person name="Rippka R."/>
            <person name="Tandeau de Marsac N."/>
            <person name="Gugger M."/>
            <person name="Lockhart P.J."/>
            <person name="Allen J.F."/>
            <person name="Brune I."/>
            <person name="Maus I."/>
            <person name="Puhler A."/>
            <person name="Martin W.F."/>
        </authorList>
    </citation>
    <scope>NUCLEOTIDE SEQUENCE [LARGE SCALE GENOMIC DNA]</scope>
    <source>
        <strain evidence="2 3">PCC 7110</strain>
    </source>
</reference>
<dbReference type="RefSeq" id="WP_017748777.1">
    <property type="nucleotide sequence ID" value="NZ_KQ976354.1"/>
</dbReference>
<comment type="caution">
    <text evidence="2">The sequence shown here is derived from an EMBL/GenBank/DDBJ whole genome shotgun (WGS) entry which is preliminary data.</text>
</comment>
<accession>A0A139XAM7</accession>
<dbReference type="SUPFAM" id="SSF51126">
    <property type="entry name" value="Pectin lyase-like"/>
    <property type="match status" value="1"/>
</dbReference>
<dbReference type="AlphaFoldDB" id="A0A139XAM7"/>
<sequence>MSHPWIWLKIIGVAIASTITCKCNIAIAQITPDATLPNNSRVTTQANLIIIEGGTQARNNLFHSFEEFSVLNGATAYFNNTTDIQNIISRVTGKSASNINGIIRTNGTANLFLMNPNGILFGPNASLNINGSFLASTASSLNFADGTKFSATSPQPAALLTVSVPIGLQFGATVAPIRNQSQANQSIGLAVQSDKTLALVGGDVTLEGGNLTAPGGRIELGSVGGDSFVSLNPSNQGWVLSYESVRNFQNIQIIQRIVDGSQIGSTVNASGEGGGNIQIRGNHVKLTENTKIEALTLGSQSGGDLRVNASESLELVGPGTRLQTATKFNSTGKSGNLTIATKKLIVRNGAQVSTLTVGEGAGGNLTVKASESVEIIGSYPLPNTGIVEYSALSSETAGAGKAGNIAIATKRLLIQDGGLVTAASSGGVDPQTKPAPALFTPATGDGGSLTVTASESVELIGTTATGRPSRLAAFTESSGDAGNLTISTEQLIVRDGAAVTVSSEVPNDVNYLGDRKNLGKAGNLSIYARSIRLDNKGKLFSETGIGQGGNILIQVQDLLLLRRNSQISTNAGKEQVLGDGGNIFINAIEGFIVAQAKENSDITANAFTGSGGKVQINTIGLFGIVPRSRNELASLLKVNNSSELNPQRLETSDITAISQINPNLSGVININTPDLDPNAGFINLPVEINEPKFASGCASATQNESEFIITGGGGLPANPREFLRSYPVSVPWITLDIGNKKRATDVENGDRQQKISAVFGRQNGKYLNSVQNRVVEASEWIRDRDGNVILVAHDPDKTSHSVMFEPLSCSRAPVQ</sequence>
<dbReference type="EMBL" id="ANNX02000020">
    <property type="protein sequence ID" value="KYC41735.1"/>
    <property type="molecule type" value="Genomic_DNA"/>
</dbReference>
<dbReference type="InterPro" id="IPR008638">
    <property type="entry name" value="FhaB/CdiA-like_TPS"/>
</dbReference>
<name>A0A139XAM7_9CYAN</name>
<dbReference type="OrthoDB" id="475384at2"/>